<gene>
    <name evidence="2" type="ORF">SCF082_LOCUS7606</name>
</gene>
<sequence>MESERSGLLASSSAEEDAGECDMLMASSDTESNGLAISSAARSNSNSELSGFLREDEEDDCMQSSPAVLLAARSSSNSQLSGFLMDDEENDHVESIPDVPQAARLPEAFRWAIHVLQVLPCLIGEKLVRESIATETLNFSTHCSGIGAPEVAAMFLTCASRVTGPFPLQLVSSAMCDNLVQAKNILCKRCGYTAGKRGADSDPHVFGDIFEYAPHWERDVSNPETAMSALGGAMDALRPRHCSRHEQNCIMPDISGDISGTPCPPWSRRGKRRQLRDPRAAVTFVWMAFVLSMDLLWAIHENVHGFRTDLIDTHMQHAYWIWHLSLHPRDVGFQCMGRPRLYTLLISRRLRILRTPTEMLEKLRPLLQARLPQLRVEDIMTASDAEVVAFENELRRRKGLEPILQSSACWEYLLSPSQSKFLRGYEKLWIKKYNANSRDDPCCIFDLSQNPFKCPSMTSKTGAAPCVTATFCALWHASLQRFVLPIELAIGHGFPCLQKLARSACVPQDECTMLYTVPLIGNSMNVACAGLALALTVMCAARPQR</sequence>
<name>A0ABP0IP49_9DINO</name>
<keyword evidence="3" id="KW-1185">Reference proteome</keyword>
<evidence type="ECO:0000313" key="3">
    <source>
        <dbReference type="Proteomes" id="UP001642464"/>
    </source>
</evidence>
<feature type="region of interest" description="Disordered" evidence="1">
    <location>
        <begin position="1"/>
        <end position="57"/>
    </location>
</feature>
<organism evidence="2 3">
    <name type="scientific">Durusdinium trenchii</name>
    <dbReference type="NCBI Taxonomy" id="1381693"/>
    <lineage>
        <taxon>Eukaryota</taxon>
        <taxon>Sar</taxon>
        <taxon>Alveolata</taxon>
        <taxon>Dinophyceae</taxon>
        <taxon>Suessiales</taxon>
        <taxon>Symbiodiniaceae</taxon>
        <taxon>Durusdinium</taxon>
    </lineage>
</organism>
<feature type="compositionally biased region" description="Low complexity" evidence="1">
    <location>
        <begin position="38"/>
        <end position="47"/>
    </location>
</feature>
<comment type="caution">
    <text evidence="2">The sequence shown here is derived from an EMBL/GenBank/DDBJ whole genome shotgun (WGS) entry which is preliminary data.</text>
</comment>
<proteinExistence type="predicted"/>
<reference evidence="2 3" key="1">
    <citation type="submission" date="2024-02" db="EMBL/GenBank/DDBJ databases">
        <authorList>
            <person name="Chen Y."/>
            <person name="Shah S."/>
            <person name="Dougan E. K."/>
            <person name="Thang M."/>
            <person name="Chan C."/>
        </authorList>
    </citation>
    <scope>NUCLEOTIDE SEQUENCE [LARGE SCALE GENOMIC DNA]</scope>
</reference>
<dbReference type="EMBL" id="CAXAMM010004301">
    <property type="protein sequence ID" value="CAK9003130.1"/>
    <property type="molecule type" value="Genomic_DNA"/>
</dbReference>
<dbReference type="Gene3D" id="3.40.50.150">
    <property type="entry name" value="Vaccinia Virus protein VP39"/>
    <property type="match status" value="1"/>
</dbReference>
<dbReference type="InterPro" id="IPR029063">
    <property type="entry name" value="SAM-dependent_MTases_sf"/>
</dbReference>
<protein>
    <submittedName>
        <fullName evidence="2">Uncharacterized protein</fullName>
    </submittedName>
</protein>
<dbReference type="Proteomes" id="UP001642464">
    <property type="component" value="Unassembled WGS sequence"/>
</dbReference>
<feature type="compositionally biased region" description="Polar residues" evidence="1">
    <location>
        <begin position="27"/>
        <end position="36"/>
    </location>
</feature>
<evidence type="ECO:0000313" key="2">
    <source>
        <dbReference type="EMBL" id="CAK9003130.1"/>
    </source>
</evidence>
<evidence type="ECO:0000256" key="1">
    <source>
        <dbReference type="SAM" id="MobiDB-lite"/>
    </source>
</evidence>
<dbReference type="SUPFAM" id="SSF53335">
    <property type="entry name" value="S-adenosyl-L-methionine-dependent methyltransferases"/>
    <property type="match status" value="1"/>
</dbReference>
<accession>A0ABP0IP49</accession>